<evidence type="ECO:0000313" key="3">
    <source>
        <dbReference type="Proteomes" id="UP000254266"/>
    </source>
</evidence>
<feature type="transmembrane region" description="Helical" evidence="1">
    <location>
        <begin position="88"/>
        <end position="105"/>
    </location>
</feature>
<dbReference type="AlphaFoldDB" id="A0A370DDE8"/>
<proteinExistence type="predicted"/>
<name>A0A370DDE8_9GAMM</name>
<keyword evidence="3" id="KW-1185">Reference proteome</keyword>
<evidence type="ECO:0000313" key="2">
    <source>
        <dbReference type="EMBL" id="RDH82938.1"/>
    </source>
</evidence>
<keyword evidence="1" id="KW-0472">Membrane</keyword>
<accession>A0A370DDE8</accession>
<evidence type="ECO:0000256" key="1">
    <source>
        <dbReference type="SAM" id="Phobius"/>
    </source>
</evidence>
<keyword evidence="1" id="KW-1133">Transmembrane helix</keyword>
<gene>
    <name evidence="2" type="ORF">DIZ80_11780</name>
</gene>
<dbReference type="Proteomes" id="UP000254266">
    <property type="component" value="Unassembled WGS sequence"/>
</dbReference>
<organism evidence="2 3">
    <name type="scientific">endosymbiont of Galathealinum brachiosum</name>
    <dbReference type="NCBI Taxonomy" id="2200906"/>
    <lineage>
        <taxon>Bacteria</taxon>
        <taxon>Pseudomonadati</taxon>
        <taxon>Pseudomonadota</taxon>
        <taxon>Gammaproteobacteria</taxon>
        <taxon>sulfur-oxidizing symbionts</taxon>
    </lineage>
</organism>
<protein>
    <recommendedName>
        <fullName evidence="4">Yip1 domain-containing protein</fullName>
    </recommendedName>
</protein>
<evidence type="ECO:0008006" key="4">
    <source>
        <dbReference type="Google" id="ProtNLM"/>
    </source>
</evidence>
<dbReference type="EMBL" id="QFXC01000011">
    <property type="protein sequence ID" value="RDH82938.1"/>
    <property type="molecule type" value="Genomic_DNA"/>
</dbReference>
<keyword evidence="1" id="KW-0812">Transmembrane</keyword>
<reference evidence="2 3" key="1">
    <citation type="journal article" date="2018" name="ISME J.">
        <title>Endosymbiont genomes yield clues of tubeworm success.</title>
        <authorList>
            <person name="Li Y."/>
            <person name="Liles M.R."/>
            <person name="Halanych K.M."/>
        </authorList>
    </citation>
    <scope>NUCLEOTIDE SEQUENCE [LARGE SCALE GENOMIC DNA]</scope>
    <source>
        <strain evidence="2">A1464</strain>
    </source>
</reference>
<sequence length="137" mass="15606">MKEPITMEKLLKITYWRAIVIGPIAVLPTSILLLFISSTLTPEFETTKEIIGNSFFVSLWGISIAYIVVFTYGTFIWHLLLHLKLLSISYLLLASLIPPILLSLINTDIELILSTALYSLSVCWLSWFVGLRYLQKL</sequence>
<feature type="transmembrane region" description="Helical" evidence="1">
    <location>
        <begin position="111"/>
        <end position="134"/>
    </location>
</feature>
<feature type="transmembrane region" description="Helical" evidence="1">
    <location>
        <begin position="15"/>
        <end position="37"/>
    </location>
</feature>
<feature type="transmembrane region" description="Helical" evidence="1">
    <location>
        <begin position="57"/>
        <end position="81"/>
    </location>
</feature>
<comment type="caution">
    <text evidence="2">The sequence shown here is derived from an EMBL/GenBank/DDBJ whole genome shotgun (WGS) entry which is preliminary data.</text>
</comment>